<feature type="transmembrane region" description="Helical" evidence="5">
    <location>
        <begin position="124"/>
        <end position="143"/>
    </location>
</feature>
<keyword evidence="4 5" id="KW-0472">Membrane</keyword>
<dbReference type="KEGG" id="rter:IDM49_01035"/>
<reference evidence="7 8" key="1">
    <citation type="submission" date="2020-09" db="EMBL/GenBank/DDBJ databases">
        <title>Investigation of environmental microbes.</title>
        <authorList>
            <person name="Ou Y."/>
            <person name="Kang Q."/>
        </authorList>
    </citation>
    <scope>NUCLEOTIDE SEQUENCE [LARGE SCALE GENOMIC DNA]</scope>
    <source>
        <strain evidence="7 8">KJZ-14</strain>
    </source>
</reference>
<proteinExistence type="predicted"/>
<evidence type="ECO:0000256" key="4">
    <source>
        <dbReference type="ARBA" id="ARBA00023136"/>
    </source>
</evidence>
<gene>
    <name evidence="7" type="ORF">IDM49_01035</name>
</gene>
<dbReference type="GO" id="GO:0016020">
    <property type="term" value="C:membrane"/>
    <property type="evidence" value="ECO:0007669"/>
    <property type="project" value="UniProtKB-SubCell"/>
</dbReference>
<keyword evidence="8" id="KW-1185">Reference proteome</keyword>
<evidence type="ECO:0000259" key="6">
    <source>
        <dbReference type="Pfam" id="PF01794"/>
    </source>
</evidence>
<feature type="transmembrane region" description="Helical" evidence="5">
    <location>
        <begin position="52"/>
        <end position="72"/>
    </location>
</feature>
<name>A0A7H2BE22_9MICC</name>
<feature type="transmembrane region" description="Helical" evidence="5">
    <location>
        <begin position="92"/>
        <end position="112"/>
    </location>
</feature>
<feature type="transmembrane region" description="Helical" evidence="5">
    <location>
        <begin position="12"/>
        <end position="31"/>
    </location>
</feature>
<dbReference type="RefSeq" id="WP_190724713.1">
    <property type="nucleotide sequence ID" value="NZ_CP061539.1"/>
</dbReference>
<feature type="domain" description="Ferric oxidoreductase" evidence="6">
    <location>
        <begin position="13"/>
        <end position="134"/>
    </location>
</feature>
<feature type="transmembrane region" description="Helical" evidence="5">
    <location>
        <begin position="149"/>
        <end position="171"/>
    </location>
</feature>
<evidence type="ECO:0000313" key="8">
    <source>
        <dbReference type="Proteomes" id="UP000516404"/>
    </source>
</evidence>
<comment type="subcellular location">
    <subcellularLocation>
        <location evidence="1">Membrane</location>
        <topology evidence="1">Multi-pass membrane protein</topology>
    </subcellularLocation>
</comment>
<dbReference type="Pfam" id="PF01794">
    <property type="entry name" value="Ferric_reduct"/>
    <property type="match status" value="1"/>
</dbReference>
<sequence>MSNEILWDIGRGTGVVASVLLTVTVMLGIYGRSARTFLGIPRFAMISIHRTASLFSVVFTLVHVLTVTLDQYTNLTFINAFIPFISSNEPLWYGLGAIALDLLLAISVTGMLRSYIGEKTFHAVHWLAYASWPIAIIHGLGAGTDSSSAWYLLLTAACLLAVGAMAAWRVLPRFSDYSYARTKERVL</sequence>
<accession>A0A7H2BE22</accession>
<dbReference type="Proteomes" id="UP000516404">
    <property type="component" value="Chromosome"/>
</dbReference>
<keyword evidence="3 5" id="KW-1133">Transmembrane helix</keyword>
<keyword evidence="2 5" id="KW-0812">Transmembrane</keyword>
<evidence type="ECO:0000256" key="2">
    <source>
        <dbReference type="ARBA" id="ARBA00022692"/>
    </source>
</evidence>
<organism evidence="7 8">
    <name type="scientific">Rothia terrae</name>
    <dbReference type="NCBI Taxonomy" id="396015"/>
    <lineage>
        <taxon>Bacteria</taxon>
        <taxon>Bacillati</taxon>
        <taxon>Actinomycetota</taxon>
        <taxon>Actinomycetes</taxon>
        <taxon>Micrococcales</taxon>
        <taxon>Micrococcaceae</taxon>
        <taxon>Rothia</taxon>
    </lineage>
</organism>
<dbReference type="InterPro" id="IPR013130">
    <property type="entry name" value="Fe3_Rdtase_TM_dom"/>
</dbReference>
<evidence type="ECO:0000256" key="1">
    <source>
        <dbReference type="ARBA" id="ARBA00004141"/>
    </source>
</evidence>
<dbReference type="GeneID" id="96622804"/>
<evidence type="ECO:0000256" key="5">
    <source>
        <dbReference type="SAM" id="Phobius"/>
    </source>
</evidence>
<dbReference type="AlphaFoldDB" id="A0A7H2BE22"/>
<evidence type="ECO:0000313" key="7">
    <source>
        <dbReference type="EMBL" id="QNV37918.1"/>
    </source>
</evidence>
<protein>
    <submittedName>
        <fullName evidence="7">Ferric reductase-like transmembrane domain-containing protein</fullName>
    </submittedName>
</protein>
<evidence type="ECO:0000256" key="3">
    <source>
        <dbReference type="ARBA" id="ARBA00022989"/>
    </source>
</evidence>
<dbReference type="EMBL" id="CP061539">
    <property type="protein sequence ID" value="QNV37918.1"/>
    <property type="molecule type" value="Genomic_DNA"/>
</dbReference>